<dbReference type="Gene3D" id="3.30.565.10">
    <property type="entry name" value="Histidine kinase-like ATPase, C-terminal domain"/>
    <property type="match status" value="1"/>
</dbReference>
<dbReference type="Gene3D" id="1.10.8.500">
    <property type="entry name" value="HAMP domain in histidine kinase"/>
    <property type="match status" value="1"/>
</dbReference>
<dbReference type="PATRIC" id="fig|1449336.4.peg.752"/>
<dbReference type="InterPro" id="IPR036097">
    <property type="entry name" value="HisK_dim/P_sf"/>
</dbReference>
<keyword evidence="8" id="KW-0547">Nucleotide-binding</keyword>
<dbReference type="InterPro" id="IPR029151">
    <property type="entry name" value="Sensor-like_sf"/>
</dbReference>
<dbReference type="GO" id="GO:0006355">
    <property type="term" value="P:regulation of DNA-templated transcription"/>
    <property type="evidence" value="ECO:0007669"/>
    <property type="project" value="InterPro"/>
</dbReference>
<dbReference type="PROSITE" id="PS50112">
    <property type="entry name" value="PAS"/>
    <property type="match status" value="1"/>
</dbReference>
<evidence type="ECO:0000256" key="12">
    <source>
        <dbReference type="ARBA" id="ARBA00023012"/>
    </source>
</evidence>
<dbReference type="SUPFAM" id="SSF158472">
    <property type="entry name" value="HAMP domain-like"/>
    <property type="match status" value="1"/>
</dbReference>
<evidence type="ECO:0000256" key="4">
    <source>
        <dbReference type="ARBA" id="ARBA00022475"/>
    </source>
</evidence>
<feature type="transmembrane region" description="Helical" evidence="15">
    <location>
        <begin position="12"/>
        <end position="35"/>
    </location>
</feature>
<feature type="domain" description="HAMP" evidence="18">
    <location>
        <begin position="202"/>
        <end position="254"/>
    </location>
</feature>
<evidence type="ECO:0000256" key="8">
    <source>
        <dbReference type="ARBA" id="ARBA00022741"/>
    </source>
</evidence>
<evidence type="ECO:0000256" key="7">
    <source>
        <dbReference type="ARBA" id="ARBA00022692"/>
    </source>
</evidence>
<dbReference type="NCBIfam" id="NF033092">
    <property type="entry name" value="HK_WalK"/>
    <property type="match status" value="1"/>
</dbReference>
<keyword evidence="11 15" id="KW-1133">Transmembrane helix</keyword>
<comment type="caution">
    <text evidence="19">The sequence shown here is derived from an EMBL/GenBank/DDBJ whole genome shotgun (WGS) entry which is preliminary data.</text>
</comment>
<evidence type="ECO:0000313" key="19">
    <source>
        <dbReference type="EMBL" id="KRN56734.1"/>
    </source>
</evidence>
<accession>A0A0R2HWF3</accession>
<dbReference type="CDD" id="cd06225">
    <property type="entry name" value="HAMP"/>
    <property type="match status" value="1"/>
</dbReference>
<dbReference type="FunFam" id="1.10.287.130:FF:000001">
    <property type="entry name" value="Two-component sensor histidine kinase"/>
    <property type="match status" value="1"/>
</dbReference>
<dbReference type="InterPro" id="IPR005467">
    <property type="entry name" value="His_kinase_dom"/>
</dbReference>
<dbReference type="GO" id="GO:0005886">
    <property type="term" value="C:plasma membrane"/>
    <property type="evidence" value="ECO:0007669"/>
    <property type="project" value="UniProtKB-SubCell"/>
</dbReference>
<dbReference type="SMART" id="SM00388">
    <property type="entry name" value="HisKA"/>
    <property type="match status" value="1"/>
</dbReference>
<dbReference type="PROSITE" id="PS50109">
    <property type="entry name" value="HIS_KIN"/>
    <property type="match status" value="1"/>
</dbReference>
<dbReference type="Gene3D" id="3.30.450.20">
    <property type="entry name" value="PAS domain"/>
    <property type="match status" value="2"/>
</dbReference>
<dbReference type="AlphaFoldDB" id="A0A0R2HWF3"/>
<keyword evidence="4" id="KW-1003">Cell membrane</keyword>
<dbReference type="InterPro" id="IPR057640">
    <property type="entry name" value="Cache_WalK"/>
</dbReference>
<dbReference type="Pfam" id="PF02518">
    <property type="entry name" value="HATPase_c"/>
    <property type="match status" value="1"/>
</dbReference>
<evidence type="ECO:0000256" key="3">
    <source>
        <dbReference type="ARBA" id="ARBA00012438"/>
    </source>
</evidence>
<dbReference type="Gene3D" id="1.10.287.130">
    <property type="match status" value="1"/>
</dbReference>
<protein>
    <recommendedName>
        <fullName evidence="3">histidine kinase</fullName>
        <ecNumber evidence="3">2.7.13.3</ecNumber>
    </recommendedName>
</protein>
<keyword evidence="14" id="KW-0175">Coiled coil</keyword>
<sequence length="611" mass="69543">MNKRIKIFQSIHFKIVIVFVFLLIVALEIIGAYFVGQLETQMVDNFQEQMRLRVGFLDNNLQPLLKKPDSKNFESDVRRLLTDFSAKNVIKAEVIDGKYYIVGTSDYQENMVGRKSTDFDVKQALLVGSEITRQYSDESTNERVWKLVVPIISDDNKVLGVINLESNIESVYDQINDITIIFFRASMIAAVVTVILALFISRAITKPISEMKKQAIQMAEGDYSGQVKIYGQDELGQLSLAVNNLSTKVEEAQESTEAERRRLDGVLAHMSDGVVATDRRGKVVIINETALDLLNLTQDYALGRSILEILKIEHHFTFRQLLETQEELILDFSTEENEVTLRGEFSLIQRETGFISGLVCVLHDITEQEKVERERRDFVSNVSHELRTPLTSMRSYLEALNDGAWKDPEIAPKFLAVTQEETDRMIRMISDLLNLSRMDAGKDVLSLEYVNINELFSHVLNRFDMMIQSNDKPEKPFVIKREFTKRDLWVEVDADKMIQVMDNIMNNAIKYSPAGGTITCRLVETHNSVVLSIADEGLGVPKKDIPHVFDRFFRVDKARARSMGGTGLGLAISKEVVQKHGGKIWLESAENVGSTFFIALPYVPYEEDEWE</sequence>
<dbReference type="Pfam" id="PF00989">
    <property type="entry name" value="PAS"/>
    <property type="match status" value="1"/>
</dbReference>
<evidence type="ECO:0000256" key="11">
    <source>
        <dbReference type="ARBA" id="ARBA00022989"/>
    </source>
</evidence>
<evidence type="ECO:0000259" key="16">
    <source>
        <dbReference type="PROSITE" id="PS50109"/>
    </source>
</evidence>
<keyword evidence="12" id="KW-0902">Two-component regulatory system</keyword>
<evidence type="ECO:0000256" key="9">
    <source>
        <dbReference type="ARBA" id="ARBA00022777"/>
    </source>
</evidence>
<evidence type="ECO:0000256" key="15">
    <source>
        <dbReference type="SAM" id="Phobius"/>
    </source>
</evidence>
<evidence type="ECO:0000256" key="6">
    <source>
        <dbReference type="ARBA" id="ARBA00022679"/>
    </source>
</evidence>
<evidence type="ECO:0000256" key="10">
    <source>
        <dbReference type="ARBA" id="ARBA00022840"/>
    </source>
</evidence>
<feature type="coiled-coil region" evidence="14">
    <location>
        <begin position="235"/>
        <end position="262"/>
    </location>
</feature>
<keyword evidence="7 15" id="KW-0812">Transmembrane</keyword>
<keyword evidence="9 19" id="KW-0418">Kinase</keyword>
<dbReference type="eggNOG" id="COG5002">
    <property type="taxonomic scope" value="Bacteria"/>
</dbReference>
<dbReference type="PRINTS" id="PR00344">
    <property type="entry name" value="BCTRLSENSOR"/>
</dbReference>
<dbReference type="CDD" id="cd00082">
    <property type="entry name" value="HisKA"/>
    <property type="match status" value="1"/>
</dbReference>
<dbReference type="Pfam" id="PF00512">
    <property type="entry name" value="HisKA"/>
    <property type="match status" value="1"/>
</dbReference>
<dbReference type="PANTHER" id="PTHR45453:SF1">
    <property type="entry name" value="PHOSPHATE REGULON SENSOR PROTEIN PHOR"/>
    <property type="match status" value="1"/>
</dbReference>
<dbReference type="CDD" id="cd00075">
    <property type="entry name" value="HATPase"/>
    <property type="match status" value="1"/>
</dbReference>
<feature type="domain" description="PAS" evidence="17">
    <location>
        <begin position="259"/>
        <end position="323"/>
    </location>
</feature>
<dbReference type="NCBIfam" id="TIGR00229">
    <property type="entry name" value="sensory_box"/>
    <property type="match status" value="1"/>
</dbReference>
<dbReference type="FunFam" id="3.30.565.10:FF:000006">
    <property type="entry name" value="Sensor histidine kinase WalK"/>
    <property type="match status" value="1"/>
</dbReference>
<dbReference type="GO" id="GO:0005524">
    <property type="term" value="F:ATP binding"/>
    <property type="evidence" value="ECO:0007669"/>
    <property type="project" value="UniProtKB-KW"/>
</dbReference>
<dbReference type="CDD" id="cd00130">
    <property type="entry name" value="PAS"/>
    <property type="match status" value="1"/>
</dbReference>
<dbReference type="InterPro" id="IPR003661">
    <property type="entry name" value="HisK_dim/P_dom"/>
</dbReference>
<keyword evidence="10" id="KW-0067">ATP-binding</keyword>
<keyword evidence="20" id="KW-1185">Reference proteome</keyword>
<dbReference type="SUPFAM" id="SSF55785">
    <property type="entry name" value="PYP-like sensor domain (PAS domain)"/>
    <property type="match status" value="1"/>
</dbReference>
<dbReference type="SMART" id="SM00304">
    <property type="entry name" value="HAMP"/>
    <property type="match status" value="1"/>
</dbReference>
<evidence type="ECO:0000256" key="1">
    <source>
        <dbReference type="ARBA" id="ARBA00000085"/>
    </source>
</evidence>
<comment type="subcellular location">
    <subcellularLocation>
        <location evidence="2">Cell membrane</location>
        <topology evidence="2">Multi-pass membrane protein</topology>
    </subcellularLocation>
</comment>
<dbReference type="SUPFAM" id="SSF47384">
    <property type="entry name" value="Homodimeric domain of signal transducing histidine kinase"/>
    <property type="match status" value="1"/>
</dbReference>
<dbReference type="EC" id="2.7.13.3" evidence="3"/>
<name>A0A0R2HWF3_CARDV</name>
<keyword evidence="13 15" id="KW-0472">Membrane</keyword>
<dbReference type="EMBL" id="JQBS01000018">
    <property type="protein sequence ID" value="KRN56734.1"/>
    <property type="molecule type" value="Genomic_DNA"/>
</dbReference>
<dbReference type="RefSeq" id="WP_034572572.1">
    <property type="nucleotide sequence ID" value="NZ_JQBS01000018.1"/>
</dbReference>
<keyword evidence="5" id="KW-0597">Phosphoprotein</keyword>
<feature type="transmembrane region" description="Helical" evidence="15">
    <location>
        <begin position="181"/>
        <end position="204"/>
    </location>
</feature>
<evidence type="ECO:0000256" key="5">
    <source>
        <dbReference type="ARBA" id="ARBA00022553"/>
    </source>
</evidence>
<dbReference type="SMART" id="SM00091">
    <property type="entry name" value="PAS"/>
    <property type="match status" value="1"/>
</dbReference>
<dbReference type="InterPro" id="IPR003660">
    <property type="entry name" value="HAMP_dom"/>
</dbReference>
<dbReference type="InterPro" id="IPR050351">
    <property type="entry name" value="BphY/WalK/GraS-like"/>
</dbReference>
<evidence type="ECO:0000259" key="18">
    <source>
        <dbReference type="PROSITE" id="PS50885"/>
    </source>
</evidence>
<gene>
    <name evidence="19" type="ORF">IV74_GL000734</name>
</gene>
<dbReference type="Proteomes" id="UP000051658">
    <property type="component" value="Unassembled WGS sequence"/>
</dbReference>
<dbReference type="InterPro" id="IPR035965">
    <property type="entry name" value="PAS-like_dom_sf"/>
</dbReference>
<dbReference type="InterPro" id="IPR013767">
    <property type="entry name" value="PAS_fold"/>
</dbReference>
<dbReference type="Pfam" id="PF23846">
    <property type="entry name" value="Cache_WalK"/>
    <property type="match status" value="1"/>
</dbReference>
<proteinExistence type="predicted"/>
<dbReference type="GO" id="GO:0000155">
    <property type="term" value="F:phosphorelay sensor kinase activity"/>
    <property type="evidence" value="ECO:0007669"/>
    <property type="project" value="InterPro"/>
</dbReference>
<dbReference type="GO" id="GO:0016036">
    <property type="term" value="P:cellular response to phosphate starvation"/>
    <property type="evidence" value="ECO:0007669"/>
    <property type="project" value="TreeGrafter"/>
</dbReference>
<evidence type="ECO:0000256" key="13">
    <source>
        <dbReference type="ARBA" id="ARBA00023136"/>
    </source>
</evidence>
<evidence type="ECO:0000259" key="17">
    <source>
        <dbReference type="PROSITE" id="PS50112"/>
    </source>
</evidence>
<reference evidence="19 20" key="1">
    <citation type="journal article" date="2015" name="Genome Announc.">
        <title>Expanding the biotechnology potential of lactobacilli through comparative genomics of 213 strains and associated genera.</title>
        <authorList>
            <person name="Sun Z."/>
            <person name="Harris H.M."/>
            <person name="McCann A."/>
            <person name="Guo C."/>
            <person name="Argimon S."/>
            <person name="Zhang W."/>
            <person name="Yang X."/>
            <person name="Jeffery I.B."/>
            <person name="Cooney J.C."/>
            <person name="Kagawa T.F."/>
            <person name="Liu W."/>
            <person name="Song Y."/>
            <person name="Salvetti E."/>
            <person name="Wrobel A."/>
            <person name="Rasinkangas P."/>
            <person name="Parkhill J."/>
            <person name="Rea M.C."/>
            <person name="O'Sullivan O."/>
            <person name="Ritari J."/>
            <person name="Douillard F.P."/>
            <person name="Paul Ross R."/>
            <person name="Yang R."/>
            <person name="Briner A.E."/>
            <person name="Felis G.E."/>
            <person name="de Vos W.M."/>
            <person name="Barrangou R."/>
            <person name="Klaenhammer T.R."/>
            <person name="Caufield P.W."/>
            <person name="Cui Y."/>
            <person name="Zhang H."/>
            <person name="O'Toole P.W."/>
        </authorList>
    </citation>
    <scope>NUCLEOTIDE SEQUENCE [LARGE SCALE GENOMIC DNA]</scope>
    <source>
        <strain evidence="19 20">DSM 20623</strain>
    </source>
</reference>
<dbReference type="SUPFAM" id="SSF55874">
    <property type="entry name" value="ATPase domain of HSP90 chaperone/DNA topoisomerase II/histidine kinase"/>
    <property type="match status" value="1"/>
</dbReference>
<dbReference type="InterPro" id="IPR036890">
    <property type="entry name" value="HATPase_C_sf"/>
</dbReference>
<comment type="catalytic activity">
    <reaction evidence="1">
        <text>ATP + protein L-histidine = ADP + protein N-phospho-L-histidine.</text>
        <dbReference type="EC" id="2.7.13.3"/>
    </reaction>
</comment>
<dbReference type="GeneID" id="89587681"/>
<evidence type="ECO:0000313" key="20">
    <source>
        <dbReference type="Proteomes" id="UP000051658"/>
    </source>
</evidence>
<dbReference type="InterPro" id="IPR004358">
    <property type="entry name" value="Sig_transdc_His_kin-like_C"/>
</dbReference>
<evidence type="ECO:0000256" key="2">
    <source>
        <dbReference type="ARBA" id="ARBA00004651"/>
    </source>
</evidence>
<dbReference type="Pfam" id="PF00672">
    <property type="entry name" value="HAMP"/>
    <property type="match status" value="1"/>
</dbReference>
<evidence type="ECO:0000256" key="14">
    <source>
        <dbReference type="SAM" id="Coils"/>
    </source>
</evidence>
<dbReference type="InterPro" id="IPR049814">
    <property type="entry name" value="Resp_reg_WalK"/>
</dbReference>
<dbReference type="SMART" id="SM00387">
    <property type="entry name" value="HATPase_c"/>
    <property type="match status" value="1"/>
</dbReference>
<keyword evidence="6" id="KW-0808">Transferase</keyword>
<dbReference type="InterPro" id="IPR000014">
    <property type="entry name" value="PAS"/>
</dbReference>
<dbReference type="PANTHER" id="PTHR45453">
    <property type="entry name" value="PHOSPHATE REGULON SENSOR PROTEIN PHOR"/>
    <property type="match status" value="1"/>
</dbReference>
<dbReference type="SUPFAM" id="SSF103190">
    <property type="entry name" value="Sensory domain-like"/>
    <property type="match status" value="1"/>
</dbReference>
<organism evidence="19 20">
    <name type="scientific">Carnobacterium divergens DSM 20623</name>
    <dbReference type="NCBI Taxonomy" id="1449336"/>
    <lineage>
        <taxon>Bacteria</taxon>
        <taxon>Bacillati</taxon>
        <taxon>Bacillota</taxon>
        <taxon>Bacilli</taxon>
        <taxon>Lactobacillales</taxon>
        <taxon>Carnobacteriaceae</taxon>
        <taxon>Carnobacterium</taxon>
    </lineage>
</organism>
<dbReference type="PROSITE" id="PS50885">
    <property type="entry name" value="HAMP"/>
    <property type="match status" value="1"/>
</dbReference>
<dbReference type="GO" id="GO:0004721">
    <property type="term" value="F:phosphoprotein phosphatase activity"/>
    <property type="evidence" value="ECO:0007669"/>
    <property type="project" value="TreeGrafter"/>
</dbReference>
<dbReference type="InterPro" id="IPR003594">
    <property type="entry name" value="HATPase_dom"/>
</dbReference>
<feature type="domain" description="Histidine kinase" evidence="16">
    <location>
        <begin position="381"/>
        <end position="604"/>
    </location>
</feature>